<evidence type="ECO:0000256" key="1">
    <source>
        <dbReference type="SAM" id="Phobius"/>
    </source>
</evidence>
<feature type="transmembrane region" description="Helical" evidence="1">
    <location>
        <begin position="53"/>
        <end position="71"/>
    </location>
</feature>
<evidence type="ECO:0000313" key="2">
    <source>
        <dbReference type="EMBL" id="QCC44775.1"/>
    </source>
</evidence>
<sequence length="239" mass="24723">MTAAAPGRVLDAVAFTGNGLVVVAGVAFTYYAARNYALDRLEAHRDFWGYLTYVGIALALFGGCGVAEVVGVGGRIVVACRDLALLFGIVFVSFSLREVYYASALAPGPGERAVSLPTLRAIEFGFVVVIAVEWVAVVFVGGGATTGILRGCVAIAFAAYGVVFSERLEGLAHGTAVDTLRRHLVFVLVAATGVAVVDVLALGLPGVAADSARYVFVVLLAGFVVPPTIRLQQSVAGVT</sequence>
<dbReference type="EMBL" id="CP038631">
    <property type="protein sequence ID" value="QCC44775.1"/>
    <property type="molecule type" value="Genomic_DNA"/>
</dbReference>
<dbReference type="AlphaFoldDB" id="A0A4D6GSR2"/>
<reference evidence="2 4" key="1">
    <citation type="journal article" date="2019" name="Microbiol. Resour. Announc.">
        <title>The Genome Sequence of the Halobacterium salinarum Type Strain Is Closely Related to That of Laboratory Strains NRC-1 and R1.</title>
        <authorList>
            <person name="Pfeiffer F."/>
            <person name="Marchfelder A."/>
            <person name="Habermann B."/>
            <person name="Dyall-Smith M.L."/>
        </authorList>
    </citation>
    <scope>NUCLEOTIDE SEQUENCE [LARGE SCALE GENOMIC DNA]</scope>
    <source>
        <strain evidence="2">91-R6</strain>
        <strain evidence="4">ATCC 33171 / DSM 3754 / JCM 8978 / NBRC 102687 / NCIMB 764 / 91-R6</strain>
    </source>
</reference>
<keyword evidence="1" id="KW-0812">Transmembrane</keyword>
<feature type="transmembrane region" description="Helical" evidence="1">
    <location>
        <begin position="211"/>
        <end position="229"/>
    </location>
</feature>
<keyword evidence="1" id="KW-0472">Membrane</keyword>
<gene>
    <name evidence="3" type="ORF">APQ99_02199</name>
    <name evidence="2" type="ORF">HBSAL_05520</name>
</gene>
<reference evidence="3 5" key="2">
    <citation type="submission" date="2019-07" db="EMBL/GenBank/DDBJ databases">
        <title>Genomic Encyclopedia of Archaeal and Bacterial Type Strains, Phase II (KMG-II): from individual species to whole genera.</title>
        <authorList>
            <person name="Goeker M."/>
        </authorList>
    </citation>
    <scope>NUCLEOTIDE SEQUENCE [LARGE SCALE GENOMIC DNA]</scope>
    <source>
        <strain evidence="3 5">DSM 3754</strain>
    </source>
</reference>
<feature type="transmembrane region" description="Helical" evidence="1">
    <location>
        <begin position="184"/>
        <end position="204"/>
    </location>
</feature>
<organism evidence="2 4">
    <name type="scientific">Halobacterium salinarum (strain ATCC 33171 / DSM 3754 / JCM 8978 / NBRC 102687 / NCIMB 764 / 91-R6)</name>
    <dbReference type="NCBI Taxonomy" id="2597657"/>
    <lineage>
        <taxon>Archaea</taxon>
        <taxon>Methanobacteriati</taxon>
        <taxon>Methanobacteriota</taxon>
        <taxon>Stenosarchaea group</taxon>
        <taxon>Halobacteria</taxon>
        <taxon>Halobacteriales</taxon>
        <taxon>Halobacteriaceae</taxon>
        <taxon>Halobacterium</taxon>
    </lineage>
</organism>
<feature type="transmembrane region" description="Helical" evidence="1">
    <location>
        <begin position="12"/>
        <end position="33"/>
    </location>
</feature>
<accession>A0A4D6GSR2</accession>
<evidence type="ECO:0000313" key="4">
    <source>
        <dbReference type="Proteomes" id="UP000296216"/>
    </source>
</evidence>
<protein>
    <submittedName>
        <fullName evidence="2">Uncharacterized protein</fullName>
    </submittedName>
</protein>
<evidence type="ECO:0000313" key="5">
    <source>
        <dbReference type="Proteomes" id="UP000323075"/>
    </source>
</evidence>
<dbReference type="RefSeq" id="WP_010902654.1">
    <property type="nucleotide sequence ID" value="NZ_VRYN01000009.1"/>
</dbReference>
<dbReference type="Proteomes" id="UP000296216">
    <property type="component" value="Chromosome"/>
</dbReference>
<proteinExistence type="predicted"/>
<dbReference type="Proteomes" id="UP000323075">
    <property type="component" value="Unassembled WGS sequence"/>
</dbReference>
<name>A0A4D6GSR2_HALS9</name>
<feature type="transmembrane region" description="Helical" evidence="1">
    <location>
        <begin position="83"/>
        <end position="101"/>
    </location>
</feature>
<evidence type="ECO:0000313" key="3">
    <source>
        <dbReference type="EMBL" id="TYO74957.1"/>
    </source>
</evidence>
<keyword evidence="1" id="KW-1133">Transmembrane helix</keyword>
<dbReference type="EMBL" id="VRYN01000009">
    <property type="protein sequence ID" value="TYO74957.1"/>
    <property type="molecule type" value="Genomic_DNA"/>
</dbReference>
<feature type="transmembrane region" description="Helical" evidence="1">
    <location>
        <begin position="121"/>
        <end position="140"/>
    </location>
</feature>
<dbReference type="GeneID" id="68693740"/>
<reference evidence="2" key="3">
    <citation type="journal article" name="MicrobiologyOpen">
        <title>Whole-genome comparison between the type strain of Halobacterium salinarum (DSM 3754(T)) and the laboratory strains R1 and NRC-1.</title>
        <authorList>
            <person name="Pfeiffer F."/>
            <person name="Losensky G."/>
            <person name="Marchfelder A."/>
            <person name="Habermann B."/>
            <person name="Dyall-Smith M."/>
        </authorList>
    </citation>
    <scope>NUCLEOTIDE SEQUENCE</scope>
    <source>
        <strain evidence="2">91-R6</strain>
    </source>
</reference>
<feature type="transmembrane region" description="Helical" evidence="1">
    <location>
        <begin position="147"/>
        <end position="164"/>
    </location>
</feature>